<name>A0A5J4RUN7_9ZZZZ</name>
<comment type="caution">
    <text evidence="1">The sequence shown here is derived from an EMBL/GenBank/DDBJ whole genome shotgun (WGS) entry which is preliminary data.</text>
</comment>
<sequence>MARYRIKLSRSEVEELTPIINKGFHLSQAFRAAYVLLNCDESEYSHKVTYERISEVLRIGMRTIDRIKKRFVEGDLS</sequence>
<reference evidence="1" key="1">
    <citation type="submission" date="2019-03" db="EMBL/GenBank/DDBJ databases">
        <title>Single cell metagenomics reveals metabolic interactions within the superorganism composed of flagellate Streblomastix strix and complex community of Bacteroidetes bacteria on its surface.</title>
        <authorList>
            <person name="Treitli S.C."/>
            <person name="Kolisko M."/>
            <person name="Husnik F."/>
            <person name="Keeling P."/>
            <person name="Hampl V."/>
        </authorList>
    </citation>
    <scope>NUCLEOTIDE SEQUENCE</scope>
    <source>
        <strain evidence="1">STM</strain>
    </source>
</reference>
<protein>
    <submittedName>
        <fullName evidence="1">Uncharacterized protein</fullName>
    </submittedName>
</protein>
<accession>A0A5J4RUN7</accession>
<dbReference type="AlphaFoldDB" id="A0A5J4RUN7"/>
<dbReference type="EMBL" id="SNRY01000677">
    <property type="protein sequence ID" value="KAA6337697.1"/>
    <property type="molecule type" value="Genomic_DNA"/>
</dbReference>
<evidence type="ECO:0000313" key="1">
    <source>
        <dbReference type="EMBL" id="KAA6337697.1"/>
    </source>
</evidence>
<proteinExistence type="predicted"/>
<organism evidence="1">
    <name type="scientific">termite gut metagenome</name>
    <dbReference type="NCBI Taxonomy" id="433724"/>
    <lineage>
        <taxon>unclassified sequences</taxon>
        <taxon>metagenomes</taxon>
        <taxon>organismal metagenomes</taxon>
    </lineage>
</organism>
<gene>
    <name evidence="1" type="ORF">EZS27_014245</name>
</gene>